<feature type="region of interest" description="Disordered" evidence="1">
    <location>
        <begin position="343"/>
        <end position="370"/>
    </location>
</feature>
<accession>A0AAD5G0C6</accession>
<reference evidence="2 3" key="1">
    <citation type="journal article" date="2022" name="DNA Res.">
        <title>Genome analysis of five recently described species of the CUG-Ser clade uncovers Candida theae as a new hybrid lineage with pathogenic potential in the Candida parapsilosis species complex.</title>
        <authorList>
            <person name="Mixao V."/>
            <person name="Del Olmo V."/>
            <person name="Hegedusova E."/>
            <person name="Saus E."/>
            <person name="Pryszcz L."/>
            <person name="Cillingova A."/>
            <person name="Nosek J."/>
            <person name="Gabaldon T."/>
        </authorList>
    </citation>
    <scope>NUCLEOTIDE SEQUENCE [LARGE SCALE GENOMIC DNA]</scope>
    <source>
        <strain evidence="2 3">CBS 12239</strain>
    </source>
</reference>
<feature type="compositionally biased region" description="Polar residues" evidence="1">
    <location>
        <begin position="552"/>
        <end position="565"/>
    </location>
</feature>
<feature type="compositionally biased region" description="Low complexity" evidence="1">
    <location>
        <begin position="239"/>
        <end position="252"/>
    </location>
</feature>
<name>A0AAD5G0C6_9ASCO</name>
<feature type="compositionally biased region" description="Polar residues" evidence="1">
    <location>
        <begin position="253"/>
        <end position="302"/>
    </location>
</feature>
<feature type="compositionally biased region" description="Polar residues" evidence="1">
    <location>
        <begin position="504"/>
        <end position="514"/>
    </location>
</feature>
<evidence type="ECO:0000313" key="3">
    <source>
        <dbReference type="Proteomes" id="UP001204833"/>
    </source>
</evidence>
<dbReference type="RefSeq" id="XP_051610547.1">
    <property type="nucleotide sequence ID" value="XM_051750197.1"/>
</dbReference>
<protein>
    <submittedName>
        <fullName evidence="2">Uncharacterized protein</fullName>
    </submittedName>
</protein>
<dbReference type="AlphaFoldDB" id="A0AAD5G0C6"/>
<comment type="caution">
    <text evidence="2">The sequence shown here is derived from an EMBL/GenBank/DDBJ whole genome shotgun (WGS) entry which is preliminary data.</text>
</comment>
<dbReference type="Gene3D" id="3.30.160.60">
    <property type="entry name" value="Classic Zinc Finger"/>
    <property type="match status" value="1"/>
</dbReference>
<keyword evidence="3" id="KW-1185">Reference proteome</keyword>
<evidence type="ECO:0000256" key="1">
    <source>
        <dbReference type="SAM" id="MobiDB-lite"/>
    </source>
</evidence>
<feature type="compositionally biased region" description="Polar residues" evidence="1">
    <location>
        <begin position="222"/>
        <end position="238"/>
    </location>
</feature>
<feature type="compositionally biased region" description="Basic residues" evidence="1">
    <location>
        <begin position="314"/>
        <end position="326"/>
    </location>
</feature>
<gene>
    <name evidence="2" type="ORF">KGF57_001032</name>
</gene>
<dbReference type="Proteomes" id="UP001204833">
    <property type="component" value="Unassembled WGS sequence"/>
</dbReference>
<evidence type="ECO:0000313" key="2">
    <source>
        <dbReference type="EMBL" id="KAI5964540.1"/>
    </source>
</evidence>
<feature type="compositionally biased region" description="Polar residues" evidence="1">
    <location>
        <begin position="343"/>
        <end position="366"/>
    </location>
</feature>
<organism evidence="2 3">
    <name type="scientific">Candida theae</name>
    <dbReference type="NCBI Taxonomy" id="1198502"/>
    <lineage>
        <taxon>Eukaryota</taxon>
        <taxon>Fungi</taxon>
        <taxon>Dikarya</taxon>
        <taxon>Ascomycota</taxon>
        <taxon>Saccharomycotina</taxon>
        <taxon>Pichiomycetes</taxon>
        <taxon>Debaryomycetaceae</taxon>
        <taxon>Candida/Lodderomyces clade</taxon>
        <taxon>Candida</taxon>
    </lineage>
</organism>
<dbReference type="EMBL" id="JAIHNG010000047">
    <property type="protein sequence ID" value="KAI5964540.1"/>
    <property type="molecule type" value="Genomic_DNA"/>
</dbReference>
<feature type="compositionally biased region" description="Basic and acidic residues" evidence="1">
    <location>
        <begin position="198"/>
        <end position="209"/>
    </location>
</feature>
<feature type="region of interest" description="Disordered" evidence="1">
    <location>
        <begin position="542"/>
        <end position="590"/>
    </location>
</feature>
<dbReference type="GeneID" id="76149091"/>
<feature type="region of interest" description="Disordered" evidence="1">
    <location>
        <begin position="118"/>
        <end position="166"/>
    </location>
</feature>
<feature type="region of interest" description="Disordered" evidence="1">
    <location>
        <begin position="191"/>
        <end position="328"/>
    </location>
</feature>
<feature type="compositionally biased region" description="Polar residues" evidence="1">
    <location>
        <begin position="135"/>
        <end position="147"/>
    </location>
</feature>
<proteinExistence type="predicted"/>
<sequence>MTLHEIDHNSSSNPQFTKSSYHSQLSKSLFRHYNESAQALQKSGRQTPDFLYQEPKLLNQQDYGEYNQDYGRNNSGYFVDRGAISVPSSRIETFYTDRSIEEEVHNLMQNYGVLHGYDQSLDSAPPSQGHDEYHSTSSHQHQQNANPVYQDEASQRDYPTKATQNQQYQNVSEYSDNYGQQDPPLNQNQFQISQHQQVHHEHSMSENHHPQQIPFEPHSFPRQAQNQQYENVQSSLPYSHSHGSHITTSHATQQQSPHFQSGFQYSPSQAHNEAAPTQSYSHNPRLNFPTEVSQTNQLPGTSTTKETPFEPKTKAKRGRPRKKPGFHLKLDGINKKVNLPNRLVSSSQSDSGTDYWNRTPSGNSHGPSRLSMALTRDDYDVGRDLSLHEGSFHGTVPGFDLTPSVDPPTKGYFELDHTPGIETVANGGFFSPATRLDGRVNDFNQSFETYLNKAGEYSNTQGEELDTNIIGFPIPEFQEDDAGDEQQVPIKGEFTPLEIPADSYVSQNDSSSGRASGGEVDNYSQSTYSAEAPQFNVDQYINSDEDPEVHPTVNQALSNHSSPHSAVSLGSDGHKKDPTTATAKTATKKKSSKGARCPVCDKFISRDLTRHMRIHNEVGRFQCVYPREMCNHKTQNFNRPYDYKKHLLHSHFKFDDARGKTAHTLGDKLPMSGECVACGARYIASEWLSEHVLTQNDEQRCAYVDATISIEQS</sequence>
<feature type="region of interest" description="Disordered" evidence="1">
    <location>
        <begin position="497"/>
        <end position="523"/>
    </location>
</feature>